<sequence>MSTVQGIRLKNPAHPGGFIKSEIIEALGLSVTRAAQLLGVTRAALSALLNERSHLSPEMALRIEKAFGVSMDTLMRMQNSFDIAQARKREGDIHVARFDGKPFDQEAVPAS</sequence>
<protein>
    <submittedName>
        <fullName evidence="3">Addiction module antidote protein, HigA family</fullName>
    </submittedName>
    <submittedName>
        <fullName evidence="4">HigA family addiction module antidote protein</fullName>
    </submittedName>
</protein>
<dbReference type="AlphaFoldDB" id="A0A4D7DIC5"/>
<reference evidence="4 6" key="2">
    <citation type="submission" date="2021-03" db="EMBL/GenBank/DDBJ databases">
        <title>Rapid diversification of plasmids in a genus of pathogenic and nitrogen fixing bacteria.</title>
        <authorList>
            <person name="Weisberg A.J."/>
            <person name="Miller M."/>
            <person name="Ream W."/>
            <person name="Grunwald N.J."/>
            <person name="Chang J.H."/>
        </authorList>
    </citation>
    <scope>NUCLEOTIDE SEQUENCE [LARGE SCALE GENOMIC DNA]</scope>
    <source>
        <strain evidence="4 6">AF3.44</strain>
    </source>
</reference>
<evidence type="ECO:0000313" key="5">
    <source>
        <dbReference type="Proteomes" id="UP000298545"/>
    </source>
</evidence>
<dbReference type="STRING" id="1367849.GCA_000518585_03934"/>
<gene>
    <name evidence="3" type="primary">higA</name>
    <name evidence="3" type="ORF">CFBP5473_03405</name>
    <name evidence="4" type="ORF">J5285_01985</name>
</gene>
<dbReference type="InterPro" id="IPR001387">
    <property type="entry name" value="Cro/C1-type_HTH"/>
</dbReference>
<dbReference type="PANTHER" id="PTHR36924">
    <property type="entry name" value="ANTITOXIN HIGA-1"/>
    <property type="match status" value="1"/>
</dbReference>
<dbReference type="CDD" id="cd00093">
    <property type="entry name" value="HTH_XRE"/>
    <property type="match status" value="1"/>
</dbReference>
<dbReference type="KEGG" id="alf:CFBP5473_03405"/>
<dbReference type="RefSeq" id="WP_027676499.1">
    <property type="nucleotide sequence ID" value="NZ_CP039691.1"/>
</dbReference>
<evidence type="ECO:0000313" key="6">
    <source>
        <dbReference type="Proteomes" id="UP000826513"/>
    </source>
</evidence>
<organism evidence="3 5">
    <name type="scientific">Agrobacterium larrymoorei</name>
    <dbReference type="NCBI Taxonomy" id="160699"/>
    <lineage>
        <taxon>Bacteria</taxon>
        <taxon>Pseudomonadati</taxon>
        <taxon>Pseudomonadota</taxon>
        <taxon>Alphaproteobacteria</taxon>
        <taxon>Hyphomicrobiales</taxon>
        <taxon>Rhizobiaceae</taxon>
        <taxon>Rhizobium/Agrobacterium group</taxon>
        <taxon>Agrobacterium</taxon>
    </lineage>
</organism>
<dbReference type="PANTHER" id="PTHR36924:SF1">
    <property type="entry name" value="ANTITOXIN HIGA-1"/>
    <property type="match status" value="1"/>
</dbReference>
<evidence type="ECO:0000256" key="1">
    <source>
        <dbReference type="ARBA" id="ARBA00023125"/>
    </source>
</evidence>
<accession>A0A4D7DIC5</accession>
<evidence type="ECO:0000313" key="4">
    <source>
        <dbReference type="EMBL" id="QYA07526.1"/>
    </source>
</evidence>
<name>A0A4D7DIC5_9HYPH</name>
<dbReference type="NCBIfam" id="TIGR02607">
    <property type="entry name" value="antidote_HigA"/>
    <property type="match status" value="1"/>
</dbReference>
<proteinExistence type="predicted"/>
<keyword evidence="6" id="KW-1185">Reference proteome</keyword>
<evidence type="ECO:0000259" key="2">
    <source>
        <dbReference type="PROSITE" id="PS50943"/>
    </source>
</evidence>
<dbReference type="InterPro" id="IPR010982">
    <property type="entry name" value="Lambda_DNA-bd_dom_sf"/>
</dbReference>
<dbReference type="SUPFAM" id="SSF47413">
    <property type="entry name" value="lambda repressor-like DNA-binding domains"/>
    <property type="match status" value="1"/>
</dbReference>
<evidence type="ECO:0000313" key="3">
    <source>
        <dbReference type="EMBL" id="QCI97043.1"/>
    </source>
</evidence>
<dbReference type="EMBL" id="CP039691">
    <property type="protein sequence ID" value="QCI97043.1"/>
    <property type="molecule type" value="Genomic_DNA"/>
</dbReference>
<dbReference type="EMBL" id="CP072167">
    <property type="protein sequence ID" value="QYA07526.1"/>
    <property type="molecule type" value="Genomic_DNA"/>
</dbReference>
<keyword evidence="1" id="KW-0238">DNA-binding</keyword>
<reference evidence="3 5" key="1">
    <citation type="submission" date="2019-04" db="EMBL/GenBank/DDBJ databases">
        <title>Complete genome sequence of Agrobacterium larrymoorei CFBP5473.</title>
        <authorList>
            <person name="Haryono M."/>
            <person name="Chou L."/>
            <person name="Lin Y.-C."/>
            <person name="Lai E.-M."/>
            <person name="Kuo C.-H."/>
        </authorList>
    </citation>
    <scope>NUCLEOTIDE SEQUENCE [LARGE SCALE GENOMIC DNA]</scope>
    <source>
        <strain evidence="3 5">CFBP5473</strain>
    </source>
</reference>
<feature type="domain" description="HTH cro/C1-type" evidence="2">
    <location>
        <begin position="22"/>
        <end position="74"/>
    </location>
</feature>
<dbReference type="PROSITE" id="PS50943">
    <property type="entry name" value="HTH_CROC1"/>
    <property type="match status" value="1"/>
</dbReference>
<dbReference type="SMART" id="SM00530">
    <property type="entry name" value="HTH_XRE"/>
    <property type="match status" value="1"/>
</dbReference>
<dbReference type="Gene3D" id="1.10.260.40">
    <property type="entry name" value="lambda repressor-like DNA-binding domains"/>
    <property type="match status" value="1"/>
</dbReference>
<dbReference type="Proteomes" id="UP000298545">
    <property type="component" value="Chromosome circular"/>
</dbReference>
<dbReference type="Pfam" id="PF01381">
    <property type="entry name" value="HTH_3"/>
    <property type="match status" value="1"/>
</dbReference>
<dbReference type="OrthoDB" id="7205516at2"/>
<dbReference type="GO" id="GO:0003677">
    <property type="term" value="F:DNA binding"/>
    <property type="evidence" value="ECO:0007669"/>
    <property type="project" value="UniProtKB-KW"/>
</dbReference>
<dbReference type="InterPro" id="IPR013430">
    <property type="entry name" value="Toxin_antidote_HigA"/>
</dbReference>
<dbReference type="Proteomes" id="UP000826513">
    <property type="component" value="Chromosome 1"/>
</dbReference>